<feature type="binding site" evidence="8">
    <location>
        <begin position="132"/>
        <end position="136"/>
    </location>
    <ligand>
        <name>NADP(+)</name>
        <dbReference type="ChEBI" id="CHEBI:58349"/>
    </ligand>
</feature>
<dbReference type="NCBIfam" id="NF001319">
    <property type="entry name" value="PRK00258.3-3"/>
    <property type="match status" value="1"/>
</dbReference>
<feature type="binding site" evidence="8">
    <location>
        <position position="228"/>
    </location>
    <ligand>
        <name>shikimate</name>
        <dbReference type="ChEBI" id="CHEBI:36208"/>
    </ligand>
</feature>
<comment type="catalytic activity">
    <reaction evidence="8">
        <text>shikimate + NADP(+) = 3-dehydroshikimate + NADPH + H(+)</text>
        <dbReference type="Rhea" id="RHEA:17737"/>
        <dbReference type="ChEBI" id="CHEBI:15378"/>
        <dbReference type="ChEBI" id="CHEBI:16630"/>
        <dbReference type="ChEBI" id="CHEBI:36208"/>
        <dbReference type="ChEBI" id="CHEBI:57783"/>
        <dbReference type="ChEBI" id="CHEBI:58349"/>
        <dbReference type="EC" id="1.1.1.25"/>
    </reaction>
</comment>
<dbReference type="HAMAP" id="MF_00222">
    <property type="entry name" value="Shikimate_DH_AroE"/>
    <property type="match status" value="1"/>
</dbReference>
<dbReference type="GO" id="GO:0019632">
    <property type="term" value="P:shikimate metabolic process"/>
    <property type="evidence" value="ECO:0007669"/>
    <property type="project" value="UniProtKB-ARBA"/>
</dbReference>
<dbReference type="NCBIfam" id="NF009201">
    <property type="entry name" value="PRK12549.1"/>
    <property type="match status" value="1"/>
</dbReference>
<name>A0A239GNE0_9ACTN</name>
<dbReference type="PANTHER" id="PTHR21089:SF1">
    <property type="entry name" value="BIFUNCTIONAL 3-DEHYDROQUINATE DEHYDRATASE_SHIKIMATE DEHYDROGENASE, CHLOROPLASTIC"/>
    <property type="match status" value="1"/>
</dbReference>
<dbReference type="GO" id="GO:0050661">
    <property type="term" value="F:NADP binding"/>
    <property type="evidence" value="ECO:0007669"/>
    <property type="project" value="TreeGrafter"/>
</dbReference>
<evidence type="ECO:0000256" key="5">
    <source>
        <dbReference type="ARBA" id="ARBA00051639"/>
    </source>
</evidence>
<feature type="domain" description="SDH C-terminal" evidence="10">
    <location>
        <begin position="251"/>
        <end position="278"/>
    </location>
</feature>
<keyword evidence="4 8" id="KW-0057">Aromatic amino acid biosynthesis</keyword>
<dbReference type="GO" id="GO:0030266">
    <property type="term" value="F:quinate 3-dehydrogenase (NAD+) activity"/>
    <property type="evidence" value="ECO:0007669"/>
    <property type="project" value="UniProtKB-EC"/>
</dbReference>
<feature type="binding site" evidence="8">
    <location>
        <position position="108"/>
    </location>
    <ligand>
        <name>shikimate</name>
        <dbReference type="ChEBI" id="CHEBI:36208"/>
    </ligand>
</feature>
<evidence type="ECO:0000256" key="6">
    <source>
        <dbReference type="ARBA" id="ARBA00052329"/>
    </source>
</evidence>
<comment type="caution">
    <text evidence="8">Lacks conserved residue(s) required for the propagation of feature annotation.</text>
</comment>
<feature type="binding site" evidence="8">
    <location>
        <position position="249"/>
    </location>
    <ligand>
        <name>NADP(+)</name>
        <dbReference type="ChEBI" id="CHEBI:58349"/>
    </ligand>
</feature>
<comment type="catalytic activity">
    <reaction evidence="6">
        <text>shikimate + NAD(+) = 3-dehydroshikimate + NADH + H(+)</text>
        <dbReference type="Rhea" id="RHEA:17741"/>
        <dbReference type="ChEBI" id="CHEBI:15378"/>
        <dbReference type="ChEBI" id="CHEBI:16630"/>
        <dbReference type="ChEBI" id="CHEBI:36208"/>
        <dbReference type="ChEBI" id="CHEBI:57540"/>
        <dbReference type="ChEBI" id="CHEBI:57945"/>
    </reaction>
</comment>
<gene>
    <name evidence="8" type="primary">aroE</name>
    <name evidence="11" type="ORF">SAMN05216276_101434</name>
</gene>
<feature type="binding site" evidence="8">
    <location>
        <position position="68"/>
    </location>
    <ligand>
        <name>shikimate</name>
        <dbReference type="ChEBI" id="CHEBI:36208"/>
    </ligand>
</feature>
<evidence type="ECO:0000259" key="9">
    <source>
        <dbReference type="Pfam" id="PF08501"/>
    </source>
</evidence>
<dbReference type="SUPFAM" id="SSF51735">
    <property type="entry name" value="NAD(P)-binding Rossmann-fold domains"/>
    <property type="match status" value="1"/>
</dbReference>
<sequence>MTSHLVGLIGAGVGPSLSPPLHEREADLHGLRYLYRLIDIADLGLDAEAAGDLVRAARQLGYTGLNITHPCKQTVIKHLDELSPDAAMLGAVNTVVFDGDRAIGHNTDWTGFARSFTRGLPDASTRRIVQLGAGGAGAAVAHALLTLGADRITLVDVQPGRAVSLAAELADRFGAGRAGAATATELAGLLPGADGLVNVTPTGMAAHPGLPLPSDLIHPALWVADVVYRPLETELLRHARALGCRTLDGGGMVVFQAAHAFHLFTGCEPDAERMLAHLTDLVSA</sequence>
<evidence type="ECO:0000256" key="3">
    <source>
        <dbReference type="ARBA" id="ARBA00023002"/>
    </source>
</evidence>
<evidence type="ECO:0000313" key="12">
    <source>
        <dbReference type="Proteomes" id="UP000198282"/>
    </source>
</evidence>
<dbReference type="PANTHER" id="PTHR21089">
    <property type="entry name" value="SHIKIMATE DEHYDROGENASE"/>
    <property type="match status" value="1"/>
</dbReference>
<dbReference type="InterPro" id="IPR046346">
    <property type="entry name" value="Aminoacid_DH-like_N_sf"/>
</dbReference>
<dbReference type="EC" id="1.1.1.25" evidence="8"/>
<organism evidence="11 12">
    <name type="scientific">Streptosporangium subroseum</name>
    <dbReference type="NCBI Taxonomy" id="106412"/>
    <lineage>
        <taxon>Bacteria</taxon>
        <taxon>Bacillati</taxon>
        <taxon>Actinomycetota</taxon>
        <taxon>Actinomycetes</taxon>
        <taxon>Streptosporangiales</taxon>
        <taxon>Streptosporangiaceae</taxon>
        <taxon>Streptosporangium</taxon>
    </lineage>
</organism>
<keyword evidence="8" id="KW-0521">NADP</keyword>
<dbReference type="UniPathway" id="UPA00053">
    <property type="reaction ID" value="UER00087"/>
</dbReference>
<feature type="binding site" evidence="8">
    <location>
        <begin position="16"/>
        <end position="18"/>
    </location>
    <ligand>
        <name>shikimate</name>
        <dbReference type="ChEBI" id="CHEBI:36208"/>
    </ligand>
</feature>
<evidence type="ECO:0000313" key="11">
    <source>
        <dbReference type="EMBL" id="SNS69584.1"/>
    </source>
</evidence>
<evidence type="ECO:0000256" key="8">
    <source>
        <dbReference type="HAMAP-Rule" id="MF_00222"/>
    </source>
</evidence>
<comment type="subunit">
    <text evidence="8">Homodimer.</text>
</comment>
<dbReference type="GO" id="GO:0004764">
    <property type="term" value="F:shikimate 3-dehydrogenase (NADP+) activity"/>
    <property type="evidence" value="ECO:0007669"/>
    <property type="project" value="UniProtKB-UniRule"/>
</dbReference>
<dbReference type="Pfam" id="PF18317">
    <property type="entry name" value="SDH_C"/>
    <property type="match status" value="1"/>
</dbReference>
<dbReference type="Gene3D" id="3.40.50.10860">
    <property type="entry name" value="Leucine Dehydrogenase, chain A, domain 1"/>
    <property type="match status" value="1"/>
</dbReference>
<dbReference type="InterPro" id="IPR041121">
    <property type="entry name" value="SDH_C"/>
</dbReference>
<feature type="domain" description="Shikimate dehydrogenase substrate binding N-terminal" evidence="9">
    <location>
        <begin position="8"/>
        <end position="95"/>
    </location>
</feature>
<protein>
    <recommendedName>
        <fullName evidence="8">Shikimate dehydrogenase (NADP(+))</fullName>
        <shortName evidence="8">SDH</shortName>
        <ecNumber evidence="8">1.1.1.25</ecNumber>
    </recommendedName>
</protein>
<dbReference type="InterPro" id="IPR013708">
    <property type="entry name" value="Shikimate_DH-bd_N"/>
</dbReference>
<comment type="similarity">
    <text evidence="8">Belongs to the shikimate dehydrogenase family.</text>
</comment>
<dbReference type="FunFam" id="3.40.50.720:FF:000086">
    <property type="entry name" value="Quinate/shikimate dehydrogenase"/>
    <property type="match status" value="1"/>
</dbReference>
<dbReference type="CDD" id="cd01065">
    <property type="entry name" value="NAD_bind_Shikimate_DH"/>
    <property type="match status" value="1"/>
</dbReference>
<dbReference type="Pfam" id="PF08501">
    <property type="entry name" value="Shikimate_dh_N"/>
    <property type="match status" value="1"/>
</dbReference>
<evidence type="ECO:0000256" key="7">
    <source>
        <dbReference type="ARBA" id="ARBA00060613"/>
    </source>
</evidence>
<dbReference type="Gene3D" id="3.40.50.720">
    <property type="entry name" value="NAD(P)-binding Rossmann-like Domain"/>
    <property type="match status" value="1"/>
</dbReference>
<feature type="binding site" evidence="8">
    <location>
        <position position="256"/>
    </location>
    <ligand>
        <name>shikimate</name>
        <dbReference type="ChEBI" id="CHEBI:36208"/>
    </ligand>
</feature>
<dbReference type="OrthoDB" id="9776868at2"/>
<dbReference type="GO" id="GO:0009423">
    <property type="term" value="P:chorismate biosynthetic process"/>
    <property type="evidence" value="ECO:0007669"/>
    <property type="project" value="UniProtKB-UniRule"/>
</dbReference>
<dbReference type="InterPro" id="IPR022893">
    <property type="entry name" value="Shikimate_DH_fam"/>
</dbReference>
<dbReference type="RefSeq" id="WP_089208176.1">
    <property type="nucleotide sequence ID" value="NZ_FZOD01000014.1"/>
</dbReference>
<dbReference type="GO" id="GO:0052734">
    <property type="term" value="F:shikimate 3-dehydrogenase (NAD+) activity"/>
    <property type="evidence" value="ECO:0007669"/>
    <property type="project" value="RHEA"/>
</dbReference>
<evidence type="ECO:0000259" key="10">
    <source>
        <dbReference type="Pfam" id="PF18317"/>
    </source>
</evidence>
<keyword evidence="3 8" id="KW-0560">Oxidoreductase</keyword>
<reference evidence="11 12" key="1">
    <citation type="submission" date="2017-06" db="EMBL/GenBank/DDBJ databases">
        <authorList>
            <person name="Kim H.J."/>
            <person name="Triplett B.A."/>
        </authorList>
    </citation>
    <scope>NUCLEOTIDE SEQUENCE [LARGE SCALE GENOMIC DNA]</scope>
    <source>
        <strain evidence="11 12">CGMCC 4.2132</strain>
    </source>
</reference>
<feature type="active site" description="Proton acceptor" evidence="8">
    <location>
        <position position="72"/>
    </location>
</feature>
<dbReference type="InterPro" id="IPR036291">
    <property type="entry name" value="NAD(P)-bd_dom_sf"/>
</dbReference>
<evidence type="ECO:0000256" key="2">
    <source>
        <dbReference type="ARBA" id="ARBA00022605"/>
    </source>
</evidence>
<dbReference type="AlphaFoldDB" id="A0A239GNE0"/>
<dbReference type="GO" id="GO:0008652">
    <property type="term" value="P:amino acid biosynthetic process"/>
    <property type="evidence" value="ECO:0007669"/>
    <property type="project" value="UniProtKB-KW"/>
</dbReference>
<proteinExistence type="inferred from homology"/>
<feature type="binding site" evidence="8">
    <location>
        <position position="93"/>
    </location>
    <ligand>
        <name>shikimate</name>
        <dbReference type="ChEBI" id="CHEBI:36208"/>
    </ligand>
</feature>
<comment type="pathway">
    <text evidence="7">Aromatic compound metabolism; 3,4-dihydroxybenzoate biosynthesis; 3-dehydroquinate from D-quinate (NAD(+) route).</text>
</comment>
<dbReference type="Proteomes" id="UP000198282">
    <property type="component" value="Unassembled WGS sequence"/>
</dbReference>
<comment type="catalytic activity">
    <reaction evidence="5">
        <text>L-quinate + NAD(+) = 3-dehydroquinate + NADH + H(+)</text>
        <dbReference type="Rhea" id="RHEA:22364"/>
        <dbReference type="ChEBI" id="CHEBI:15378"/>
        <dbReference type="ChEBI" id="CHEBI:29751"/>
        <dbReference type="ChEBI" id="CHEBI:32364"/>
        <dbReference type="ChEBI" id="CHEBI:57540"/>
        <dbReference type="ChEBI" id="CHEBI:57945"/>
        <dbReference type="EC" id="1.1.1.24"/>
    </reaction>
</comment>
<dbReference type="SUPFAM" id="SSF53223">
    <property type="entry name" value="Aminoacid dehydrogenase-like, N-terminal domain"/>
    <property type="match status" value="1"/>
</dbReference>
<feature type="binding site" evidence="8">
    <location>
        <position position="226"/>
    </location>
    <ligand>
        <name>NADP(+)</name>
        <dbReference type="ChEBI" id="CHEBI:58349"/>
    </ligand>
</feature>
<keyword evidence="2 8" id="KW-0028">Amino-acid biosynthesis</keyword>
<accession>A0A239GNE0</accession>
<dbReference type="GO" id="GO:0005829">
    <property type="term" value="C:cytosol"/>
    <property type="evidence" value="ECO:0007669"/>
    <property type="project" value="TreeGrafter"/>
</dbReference>
<dbReference type="EMBL" id="FZOD01000014">
    <property type="protein sequence ID" value="SNS69584.1"/>
    <property type="molecule type" value="Genomic_DNA"/>
</dbReference>
<comment type="function">
    <text evidence="8">Involved in the biosynthesis of the chorismate, which leads to the biosynthesis of aromatic amino acids. Catalyzes the reversible NADPH linked reduction of 3-dehydroshikimate (DHSA) to yield shikimate (SA).</text>
</comment>
<keyword evidence="12" id="KW-1185">Reference proteome</keyword>
<evidence type="ECO:0000256" key="1">
    <source>
        <dbReference type="ARBA" id="ARBA00004871"/>
    </source>
</evidence>
<evidence type="ECO:0000256" key="4">
    <source>
        <dbReference type="ARBA" id="ARBA00023141"/>
    </source>
</evidence>
<dbReference type="GO" id="GO:0009073">
    <property type="term" value="P:aromatic amino acid family biosynthetic process"/>
    <property type="evidence" value="ECO:0007669"/>
    <property type="project" value="UniProtKB-KW"/>
</dbReference>
<comment type="pathway">
    <text evidence="1 8">Metabolic intermediate biosynthesis; chorismate biosynthesis; chorismate from D-erythrose 4-phosphate and phosphoenolpyruvate: step 4/7.</text>
</comment>